<proteinExistence type="inferred from homology"/>
<reference evidence="11 12" key="1">
    <citation type="journal article" date="2011" name="Stand. Genomic Sci.">
        <title>Complete genome sequence of the thermophilic, hydrogen-oxidizing Bacillus tusciae type strain (T2) and reclassification in the new genus, Kyrpidia gen. nov. as Kyrpidia tusciae comb. nov. and emendation of the family Alicyclobacillaceae da Costa and Rainey, 2010.</title>
        <authorList>
            <person name="Klenk H.P."/>
            <person name="Lapidus A."/>
            <person name="Chertkov O."/>
            <person name="Copeland A."/>
            <person name="Del Rio T.G."/>
            <person name="Nolan M."/>
            <person name="Lucas S."/>
            <person name="Chen F."/>
            <person name="Tice H."/>
            <person name="Cheng J.F."/>
            <person name="Han C."/>
            <person name="Bruce D."/>
            <person name="Goodwin L."/>
            <person name="Pitluck S."/>
            <person name="Pati A."/>
            <person name="Ivanova N."/>
            <person name="Mavromatis K."/>
            <person name="Daum C."/>
            <person name="Chen A."/>
            <person name="Palaniappan K."/>
            <person name="Chang Y.J."/>
            <person name="Land M."/>
            <person name="Hauser L."/>
            <person name="Jeffries C.D."/>
            <person name="Detter J.C."/>
            <person name="Rohde M."/>
            <person name="Abt B."/>
            <person name="Pukall R."/>
            <person name="Goker M."/>
            <person name="Bristow J."/>
            <person name="Markowitz V."/>
            <person name="Hugenholtz P."/>
            <person name="Eisen J.A."/>
        </authorList>
    </citation>
    <scope>NUCLEOTIDE SEQUENCE [LARGE SCALE GENOMIC DNA]</scope>
    <source>
        <strain evidence="11 12">DSM 2912</strain>
    </source>
</reference>
<evidence type="ECO:0000256" key="5">
    <source>
        <dbReference type="ARBA" id="ARBA00022500"/>
    </source>
</evidence>
<comment type="similarity">
    <text evidence="3 10">Belongs to the FliL family.</text>
</comment>
<protein>
    <recommendedName>
        <fullName evidence="10">Flagellar protein FliL</fullName>
    </recommendedName>
</protein>
<dbReference type="Proteomes" id="UP000002368">
    <property type="component" value="Chromosome"/>
</dbReference>
<keyword evidence="7 10" id="KW-0283">Flagellar rotation</keyword>
<evidence type="ECO:0000313" key="12">
    <source>
        <dbReference type="Proteomes" id="UP000002368"/>
    </source>
</evidence>
<evidence type="ECO:0000256" key="7">
    <source>
        <dbReference type="ARBA" id="ARBA00022779"/>
    </source>
</evidence>
<dbReference type="Pfam" id="PF03748">
    <property type="entry name" value="FliL"/>
    <property type="match status" value="1"/>
</dbReference>
<evidence type="ECO:0000256" key="1">
    <source>
        <dbReference type="ARBA" id="ARBA00002254"/>
    </source>
</evidence>
<feature type="transmembrane region" description="Helical" evidence="10">
    <location>
        <begin position="15"/>
        <end position="35"/>
    </location>
</feature>
<keyword evidence="11" id="KW-0969">Cilium</keyword>
<name>D5WPF8_KYRT2</name>
<keyword evidence="5 10" id="KW-0145">Chemotaxis</keyword>
<dbReference type="GO" id="GO:0006935">
    <property type="term" value="P:chemotaxis"/>
    <property type="evidence" value="ECO:0007669"/>
    <property type="project" value="UniProtKB-KW"/>
</dbReference>
<comment type="subcellular location">
    <subcellularLocation>
        <location evidence="2">Cell membrane</location>
        <topology evidence="2">Single-pass membrane protein</topology>
    </subcellularLocation>
</comment>
<evidence type="ECO:0000256" key="8">
    <source>
        <dbReference type="ARBA" id="ARBA00022989"/>
    </source>
</evidence>
<gene>
    <name evidence="11" type="ordered locus">Btus_1504</name>
</gene>
<evidence type="ECO:0000256" key="6">
    <source>
        <dbReference type="ARBA" id="ARBA00022692"/>
    </source>
</evidence>
<keyword evidence="8 10" id="KW-1133">Transmembrane helix</keyword>
<comment type="function">
    <text evidence="1 10">Controls the rotational direction of flagella during chemotaxis.</text>
</comment>
<accession>D5WPF8</accession>
<evidence type="ECO:0000256" key="2">
    <source>
        <dbReference type="ARBA" id="ARBA00004162"/>
    </source>
</evidence>
<dbReference type="KEGG" id="bts:Btus_1504"/>
<sequence length="147" mass="15835">MDTDGKGGVATSKGLTWALIVVLAAAVGVGAWYVIGSRATSSGPPTAADLAKTRYDLPQMTTNLAGGSVIQFSVSLQASSDQAKGELELRKVEIQDAVNDILHSWKREDLDQPRGQEKLKGDIMKRVNELLHNGRVTQVYFPSIIVQ</sequence>
<evidence type="ECO:0000256" key="9">
    <source>
        <dbReference type="ARBA" id="ARBA00023136"/>
    </source>
</evidence>
<keyword evidence="11" id="KW-0282">Flagellum</keyword>
<evidence type="ECO:0000313" key="11">
    <source>
        <dbReference type="EMBL" id="ADG06217.1"/>
    </source>
</evidence>
<keyword evidence="11" id="KW-0966">Cell projection</keyword>
<dbReference type="GO" id="GO:0009425">
    <property type="term" value="C:bacterial-type flagellum basal body"/>
    <property type="evidence" value="ECO:0007669"/>
    <property type="project" value="InterPro"/>
</dbReference>
<evidence type="ECO:0000256" key="4">
    <source>
        <dbReference type="ARBA" id="ARBA00022475"/>
    </source>
</evidence>
<dbReference type="GO" id="GO:0071978">
    <property type="term" value="P:bacterial-type flagellum-dependent swarming motility"/>
    <property type="evidence" value="ECO:0007669"/>
    <property type="project" value="TreeGrafter"/>
</dbReference>
<keyword evidence="6 10" id="KW-0812">Transmembrane</keyword>
<organism evidence="11 12">
    <name type="scientific">Kyrpidia tusciae (strain DSM 2912 / NBRC 15312 / T2)</name>
    <name type="common">Bacillus tusciae</name>
    <dbReference type="NCBI Taxonomy" id="562970"/>
    <lineage>
        <taxon>Bacteria</taxon>
        <taxon>Bacillati</taxon>
        <taxon>Bacillota</taxon>
        <taxon>Bacilli</taxon>
        <taxon>Bacillales</taxon>
        <taxon>Alicyclobacillaceae</taxon>
        <taxon>Kyrpidia</taxon>
    </lineage>
</organism>
<keyword evidence="4 10" id="KW-1003">Cell membrane</keyword>
<dbReference type="RefSeq" id="WP_013075506.1">
    <property type="nucleotide sequence ID" value="NC_014098.1"/>
</dbReference>
<dbReference type="GO" id="GO:0005886">
    <property type="term" value="C:plasma membrane"/>
    <property type="evidence" value="ECO:0007669"/>
    <property type="project" value="UniProtKB-SubCell"/>
</dbReference>
<dbReference type="eggNOG" id="COG1580">
    <property type="taxonomic scope" value="Bacteria"/>
</dbReference>
<keyword evidence="12" id="KW-1185">Reference proteome</keyword>
<dbReference type="STRING" id="562970.Btus_1504"/>
<dbReference type="InterPro" id="IPR005503">
    <property type="entry name" value="FliL"/>
</dbReference>
<evidence type="ECO:0000256" key="3">
    <source>
        <dbReference type="ARBA" id="ARBA00008281"/>
    </source>
</evidence>
<dbReference type="PANTHER" id="PTHR35091:SF2">
    <property type="entry name" value="FLAGELLAR PROTEIN FLIL"/>
    <property type="match status" value="1"/>
</dbReference>
<evidence type="ECO:0000256" key="10">
    <source>
        <dbReference type="RuleBase" id="RU364125"/>
    </source>
</evidence>
<dbReference type="PANTHER" id="PTHR35091">
    <property type="entry name" value="FLAGELLAR PROTEIN FLIL"/>
    <property type="match status" value="1"/>
</dbReference>
<dbReference type="EMBL" id="CP002017">
    <property type="protein sequence ID" value="ADG06217.1"/>
    <property type="molecule type" value="Genomic_DNA"/>
</dbReference>
<dbReference type="AlphaFoldDB" id="D5WPF8"/>
<keyword evidence="9 10" id="KW-0472">Membrane</keyword>
<dbReference type="HOGENOM" id="CLU_099018_8_1_9"/>
<dbReference type="OrthoDB" id="2375229at2"/>